<organism evidence="1 2">
    <name type="scientific">Photobacterium marinum</name>
    <dbReference type="NCBI Taxonomy" id="1056511"/>
    <lineage>
        <taxon>Bacteria</taxon>
        <taxon>Pseudomonadati</taxon>
        <taxon>Pseudomonadota</taxon>
        <taxon>Gammaproteobacteria</taxon>
        <taxon>Vibrionales</taxon>
        <taxon>Vibrionaceae</taxon>
        <taxon>Photobacterium</taxon>
    </lineage>
</organism>
<dbReference type="EMBL" id="AMZO01000023">
    <property type="protein sequence ID" value="ELR64645.1"/>
    <property type="molecule type" value="Genomic_DNA"/>
</dbReference>
<proteinExistence type="predicted"/>
<dbReference type="Proteomes" id="UP000011134">
    <property type="component" value="Unassembled WGS sequence"/>
</dbReference>
<protein>
    <submittedName>
        <fullName evidence="1">Uncharacterized protein</fullName>
    </submittedName>
</protein>
<reference evidence="1 2" key="1">
    <citation type="submission" date="2012-12" db="EMBL/GenBank/DDBJ databases">
        <title>Genome Assembly of Photobacterium sp. AK15.</title>
        <authorList>
            <person name="Khatri I."/>
            <person name="Vaidya B."/>
            <person name="Srinivas T.N.R."/>
            <person name="Subramanian S."/>
            <person name="Pinnaka A."/>
        </authorList>
    </citation>
    <scope>NUCLEOTIDE SEQUENCE [LARGE SCALE GENOMIC DNA]</scope>
    <source>
        <strain evidence="1 2">AK15</strain>
    </source>
</reference>
<evidence type="ECO:0000313" key="2">
    <source>
        <dbReference type="Proteomes" id="UP000011134"/>
    </source>
</evidence>
<gene>
    <name evidence="1" type="ORF">C942_02216</name>
</gene>
<dbReference type="AlphaFoldDB" id="L8J719"/>
<sequence length="67" mass="7579">MTRLSLQSVVEMTPELKSLKQAELVELLLELAEYAITYANKDRAMAGEILLEIIKDKLRRATETQSA</sequence>
<comment type="caution">
    <text evidence="1">The sequence shown here is derived from an EMBL/GenBank/DDBJ whole genome shotgun (WGS) entry which is preliminary data.</text>
</comment>
<keyword evidence="2" id="KW-1185">Reference proteome</keyword>
<name>L8J719_9GAMM</name>
<accession>L8J719</accession>
<dbReference type="PATRIC" id="fig|1056511.3.peg.3290"/>
<evidence type="ECO:0000313" key="1">
    <source>
        <dbReference type="EMBL" id="ELR64645.1"/>
    </source>
</evidence>